<dbReference type="Proteomes" id="UP000629870">
    <property type="component" value="Unassembled WGS sequence"/>
</dbReference>
<evidence type="ECO:0000313" key="1">
    <source>
        <dbReference type="EMBL" id="MBB6016072.1"/>
    </source>
</evidence>
<sequence length="179" mass="19603">MFYVIGGASGAGKSTVLPLLQRLRPDVRWHDFDEHGAAGDKAERQQQTERWIQAALGLVGDFGLLGPCPLGEILAAPSAPKLPGLRHLLLDVDDVERIRRLRGRGVGEATQDTLNWAAWLRVHQAFADWQPGVLTDGGWADMRWDRWLGQDAAPWPGQTLNATGLTPQETALQIVAMLG</sequence>
<protein>
    <submittedName>
        <fullName evidence="1">Energy-coupling factor transporter ATP-binding protein EcfA2</fullName>
    </submittedName>
</protein>
<dbReference type="EMBL" id="VDMO01000004">
    <property type="protein sequence ID" value="TNM72103.1"/>
    <property type="molecule type" value="Genomic_DNA"/>
</dbReference>
<keyword evidence="1" id="KW-0067">ATP-binding</keyword>
<keyword evidence="4" id="KW-1185">Reference proteome</keyword>
<dbReference type="EMBL" id="JACHEW010000005">
    <property type="protein sequence ID" value="MBB6016072.1"/>
    <property type="molecule type" value="Genomic_DNA"/>
</dbReference>
<gene>
    <name evidence="2" type="ORF">FHR04_04505</name>
    <name evidence="1" type="ORF">HNQ04_001310</name>
</gene>
<dbReference type="GO" id="GO:0005524">
    <property type="term" value="F:ATP binding"/>
    <property type="evidence" value="ECO:0007669"/>
    <property type="project" value="UniProtKB-KW"/>
</dbReference>
<reference evidence="1 4" key="2">
    <citation type="submission" date="2020-08" db="EMBL/GenBank/DDBJ databases">
        <title>Genomic Encyclopedia of Type Strains, Phase IV (KMG-IV): sequencing the most valuable type-strain genomes for metagenomic binning, comparative biology and taxonomic classification.</title>
        <authorList>
            <person name="Goeker M."/>
        </authorList>
    </citation>
    <scope>NUCLEOTIDE SEQUENCE [LARGE SCALE GENOMIC DNA]</scope>
    <source>
        <strain evidence="1 4">DSM 12027</strain>
    </source>
</reference>
<dbReference type="Proteomes" id="UP000313988">
    <property type="component" value="Unassembled WGS sequence"/>
</dbReference>
<comment type="caution">
    <text evidence="2">The sequence shown here is derived from an EMBL/GenBank/DDBJ whole genome shotgun (WGS) entry which is preliminary data.</text>
</comment>
<dbReference type="SUPFAM" id="SSF52540">
    <property type="entry name" value="P-loop containing nucleoside triphosphate hydrolases"/>
    <property type="match status" value="1"/>
</dbReference>
<name>A0A5C4Y9I8_9DEIO</name>
<keyword evidence="1" id="KW-0547">Nucleotide-binding</keyword>
<dbReference type="Gene3D" id="3.40.50.300">
    <property type="entry name" value="P-loop containing nucleotide triphosphate hydrolases"/>
    <property type="match status" value="1"/>
</dbReference>
<dbReference type="OrthoDB" id="359078at2"/>
<accession>A0A5C4Y9I8</accession>
<reference evidence="2 3" key="1">
    <citation type="submission" date="2019-06" db="EMBL/GenBank/DDBJ databases">
        <title>Genome sequence of Deinococcus radiopugnans ATCC 19172.</title>
        <authorList>
            <person name="Maclea K.S."/>
            <person name="Maynard C.R."/>
        </authorList>
    </citation>
    <scope>NUCLEOTIDE SEQUENCE [LARGE SCALE GENOMIC DNA]</scope>
    <source>
        <strain evidence="2 3">ATCC 19172</strain>
    </source>
</reference>
<dbReference type="InterPro" id="IPR027417">
    <property type="entry name" value="P-loop_NTPase"/>
</dbReference>
<evidence type="ECO:0000313" key="2">
    <source>
        <dbReference type="EMBL" id="TNM72103.1"/>
    </source>
</evidence>
<dbReference type="RefSeq" id="WP_139401150.1">
    <property type="nucleotide sequence ID" value="NZ_JACHEW010000005.1"/>
</dbReference>
<organism evidence="2 3">
    <name type="scientific">Deinococcus radiopugnans ATCC 19172</name>
    <dbReference type="NCBI Taxonomy" id="585398"/>
    <lineage>
        <taxon>Bacteria</taxon>
        <taxon>Thermotogati</taxon>
        <taxon>Deinococcota</taxon>
        <taxon>Deinococci</taxon>
        <taxon>Deinococcales</taxon>
        <taxon>Deinococcaceae</taxon>
        <taxon>Deinococcus</taxon>
    </lineage>
</organism>
<dbReference type="AlphaFoldDB" id="A0A5C4Y9I8"/>
<evidence type="ECO:0000313" key="3">
    <source>
        <dbReference type="Proteomes" id="UP000313988"/>
    </source>
</evidence>
<evidence type="ECO:0000313" key="4">
    <source>
        <dbReference type="Proteomes" id="UP000629870"/>
    </source>
</evidence>
<proteinExistence type="predicted"/>